<accession>A0ABT4RFL1</accession>
<dbReference type="EMBL" id="JAPCID010000008">
    <property type="protein sequence ID" value="MDA0137312.1"/>
    <property type="molecule type" value="Genomic_DNA"/>
</dbReference>
<sequence>MAQDVLAGRHALVTGGAGLDILVKDAGIELSGLIVDAEADDLCRVRGQRPRQADLDPSDPRWGQILKGNVKRATGAGRRCVARPGSPAPG</sequence>
<gene>
    <name evidence="1" type="ORF">OJ962_07390</name>
</gene>
<reference evidence="1" key="1">
    <citation type="submission" date="2022-10" db="EMBL/GenBank/DDBJ databases">
        <title>The WGS of Solirubrobacter sp. CPCC 204708.</title>
        <authorList>
            <person name="Jiang Z."/>
        </authorList>
    </citation>
    <scope>NUCLEOTIDE SEQUENCE</scope>
    <source>
        <strain evidence="1">CPCC 204708</strain>
    </source>
</reference>
<name>A0ABT4RFL1_9ACTN</name>
<evidence type="ECO:0000313" key="1">
    <source>
        <dbReference type="EMBL" id="MDA0137312.1"/>
    </source>
</evidence>
<protein>
    <submittedName>
        <fullName evidence="1">Uncharacterized protein</fullName>
    </submittedName>
</protein>
<dbReference type="RefSeq" id="WP_202957030.1">
    <property type="nucleotide sequence ID" value="NZ_JAPCID010000008.1"/>
</dbReference>
<proteinExistence type="predicted"/>
<evidence type="ECO:0000313" key="2">
    <source>
        <dbReference type="Proteomes" id="UP001147700"/>
    </source>
</evidence>
<organism evidence="1 2">
    <name type="scientific">Solirubrobacter deserti</name>
    <dbReference type="NCBI Taxonomy" id="2282478"/>
    <lineage>
        <taxon>Bacteria</taxon>
        <taxon>Bacillati</taxon>
        <taxon>Actinomycetota</taxon>
        <taxon>Thermoleophilia</taxon>
        <taxon>Solirubrobacterales</taxon>
        <taxon>Solirubrobacteraceae</taxon>
        <taxon>Solirubrobacter</taxon>
    </lineage>
</organism>
<comment type="caution">
    <text evidence="1">The sequence shown here is derived from an EMBL/GenBank/DDBJ whole genome shotgun (WGS) entry which is preliminary data.</text>
</comment>
<keyword evidence="2" id="KW-1185">Reference proteome</keyword>
<dbReference type="Proteomes" id="UP001147700">
    <property type="component" value="Unassembled WGS sequence"/>
</dbReference>